<feature type="transmembrane region" description="Helical" evidence="1">
    <location>
        <begin position="12"/>
        <end position="34"/>
    </location>
</feature>
<dbReference type="InParanoid" id="Q7R990"/>
<evidence type="ECO:0000313" key="3">
    <source>
        <dbReference type="Proteomes" id="UP000008553"/>
    </source>
</evidence>
<dbReference type="EMBL" id="AABL01002455">
    <property type="protein sequence ID" value="EAA19305.1"/>
    <property type="molecule type" value="Genomic_DNA"/>
</dbReference>
<dbReference type="Proteomes" id="UP000008553">
    <property type="component" value="Unassembled WGS sequence"/>
</dbReference>
<proteinExistence type="predicted"/>
<keyword evidence="1" id="KW-0472">Membrane</keyword>
<reference evidence="2 3" key="1">
    <citation type="journal article" date="2002" name="Nature">
        <title>Genome sequence and comparative analysis of the model rodent malaria parasite Plasmodium yoelii yoelii.</title>
        <authorList>
            <person name="Carlton J.M."/>
            <person name="Angiuoli S.V."/>
            <person name="Suh B.B."/>
            <person name="Kooij T.W."/>
            <person name="Pertea M."/>
            <person name="Silva J.C."/>
            <person name="Ermolaeva M.D."/>
            <person name="Allen J.E."/>
            <person name="Selengut J.D."/>
            <person name="Koo H.L."/>
            <person name="Peterson J.D."/>
            <person name="Pop M."/>
            <person name="Kosack D.S."/>
            <person name="Shumway M.F."/>
            <person name="Bidwell S.L."/>
            <person name="Shallom S.J."/>
            <person name="van Aken S.E."/>
            <person name="Riedmuller S.B."/>
            <person name="Feldblyum T.V."/>
            <person name="Cho J.K."/>
            <person name="Quackenbush J."/>
            <person name="Sedegah M."/>
            <person name="Shoaibi A."/>
            <person name="Cummings L.M."/>
            <person name="Florens L."/>
            <person name="Yates J.R."/>
            <person name="Raine J.D."/>
            <person name="Sinden R.E."/>
            <person name="Harris M.A."/>
            <person name="Cunningham D.A."/>
            <person name="Preiser P.R."/>
            <person name="Bergman L.W."/>
            <person name="Vaidya A.B."/>
            <person name="van Lin L.H."/>
            <person name="Janse C.J."/>
            <person name="Waters A.P."/>
            <person name="Smith H.O."/>
            <person name="White O.R."/>
            <person name="Salzberg S.L."/>
            <person name="Venter J.C."/>
            <person name="Fraser C.M."/>
            <person name="Hoffman S.L."/>
            <person name="Gardner M.J."/>
            <person name="Carucci D.J."/>
        </authorList>
    </citation>
    <scope>NUCLEOTIDE SEQUENCE [LARGE SCALE GENOMIC DNA]</scope>
    <source>
        <strain evidence="2 3">17XNL</strain>
    </source>
</reference>
<keyword evidence="1" id="KW-1133">Transmembrane helix</keyword>
<organism evidence="2 3">
    <name type="scientific">Plasmodium yoelii yoelii</name>
    <dbReference type="NCBI Taxonomy" id="73239"/>
    <lineage>
        <taxon>Eukaryota</taxon>
        <taxon>Sar</taxon>
        <taxon>Alveolata</taxon>
        <taxon>Apicomplexa</taxon>
        <taxon>Aconoidasida</taxon>
        <taxon>Haemosporida</taxon>
        <taxon>Plasmodiidae</taxon>
        <taxon>Plasmodium</taxon>
        <taxon>Plasmodium (Vinckeia)</taxon>
    </lineage>
</organism>
<dbReference type="AlphaFoldDB" id="Q7R990"/>
<protein>
    <submittedName>
        <fullName evidence="2">Uncharacterized protein</fullName>
    </submittedName>
</protein>
<keyword evidence="3" id="KW-1185">Reference proteome</keyword>
<feature type="non-terminal residue" evidence="2">
    <location>
        <position position="36"/>
    </location>
</feature>
<keyword evidence="1" id="KW-0812">Transmembrane</keyword>
<comment type="caution">
    <text evidence="2">The sequence shown here is derived from an EMBL/GenBank/DDBJ whole genome shotgun (WGS) entry which is preliminary data.</text>
</comment>
<sequence>MFFIIYITIYTLNLFSFFLSLFINCILITCIYAHKF</sequence>
<evidence type="ECO:0000256" key="1">
    <source>
        <dbReference type="SAM" id="Phobius"/>
    </source>
</evidence>
<evidence type="ECO:0000313" key="2">
    <source>
        <dbReference type="EMBL" id="EAA19305.1"/>
    </source>
</evidence>
<dbReference type="PaxDb" id="73239-Q7R990"/>
<gene>
    <name evidence="2" type="ORF">PY06974</name>
</gene>
<accession>Q7R990</accession>
<name>Q7R990_PLAYO</name>